<gene>
    <name evidence="2" type="ORF">JOB18_040361</name>
</gene>
<protein>
    <submittedName>
        <fullName evidence="2">Uncharacterized protein</fullName>
    </submittedName>
</protein>
<dbReference type="EMBL" id="JAGKHQ010000017">
    <property type="protein sequence ID" value="KAG7490683.1"/>
    <property type="molecule type" value="Genomic_DNA"/>
</dbReference>
<organism evidence="2 3">
    <name type="scientific">Solea senegalensis</name>
    <name type="common">Senegalese sole</name>
    <dbReference type="NCBI Taxonomy" id="28829"/>
    <lineage>
        <taxon>Eukaryota</taxon>
        <taxon>Metazoa</taxon>
        <taxon>Chordata</taxon>
        <taxon>Craniata</taxon>
        <taxon>Vertebrata</taxon>
        <taxon>Euteleostomi</taxon>
        <taxon>Actinopterygii</taxon>
        <taxon>Neopterygii</taxon>
        <taxon>Teleostei</taxon>
        <taxon>Neoteleostei</taxon>
        <taxon>Acanthomorphata</taxon>
        <taxon>Carangaria</taxon>
        <taxon>Pleuronectiformes</taxon>
        <taxon>Pleuronectoidei</taxon>
        <taxon>Soleidae</taxon>
        <taxon>Solea</taxon>
    </lineage>
</organism>
<feature type="region of interest" description="Disordered" evidence="1">
    <location>
        <begin position="1"/>
        <end position="20"/>
    </location>
</feature>
<reference evidence="2 3" key="1">
    <citation type="journal article" date="2021" name="Sci. Rep.">
        <title>Chromosome anchoring in Senegalese sole (Solea senegalensis) reveals sex-associated markers and genome rearrangements in flatfish.</title>
        <authorList>
            <person name="Guerrero-Cozar I."/>
            <person name="Gomez-Garrido J."/>
            <person name="Berbel C."/>
            <person name="Martinez-Blanch J.F."/>
            <person name="Alioto T."/>
            <person name="Claros M.G."/>
            <person name="Gagnaire P.A."/>
            <person name="Manchado M."/>
        </authorList>
    </citation>
    <scope>NUCLEOTIDE SEQUENCE [LARGE SCALE GENOMIC DNA]</scope>
    <source>
        <strain evidence="2">Sse05_10M</strain>
    </source>
</reference>
<sequence length="70" mass="7987">MSDSIKKMCFPSRQHKDAGDADEKSIKVRLKCAKTVFHAAAADDDVVYGLVWCEKCGYFMSDRCLFCFRL</sequence>
<dbReference type="Proteomes" id="UP000693946">
    <property type="component" value="Linkage Group LG5"/>
</dbReference>
<dbReference type="AlphaFoldDB" id="A0AAV6QHQ7"/>
<keyword evidence="3" id="KW-1185">Reference proteome</keyword>
<evidence type="ECO:0000256" key="1">
    <source>
        <dbReference type="SAM" id="MobiDB-lite"/>
    </source>
</evidence>
<comment type="caution">
    <text evidence="2">The sequence shown here is derived from an EMBL/GenBank/DDBJ whole genome shotgun (WGS) entry which is preliminary data.</text>
</comment>
<evidence type="ECO:0000313" key="3">
    <source>
        <dbReference type="Proteomes" id="UP000693946"/>
    </source>
</evidence>
<evidence type="ECO:0000313" key="2">
    <source>
        <dbReference type="EMBL" id="KAG7490683.1"/>
    </source>
</evidence>
<proteinExistence type="predicted"/>
<accession>A0AAV6QHQ7</accession>
<name>A0AAV6QHQ7_SOLSE</name>